<name>A0ABY7WUY7_9LACO</name>
<proteinExistence type="predicted"/>
<evidence type="ECO:0000313" key="1">
    <source>
        <dbReference type="EMBL" id="WDF83599.1"/>
    </source>
</evidence>
<dbReference type="Proteomes" id="UP001220377">
    <property type="component" value="Chromosome"/>
</dbReference>
<protein>
    <submittedName>
        <fullName evidence="1">Uncharacterized protein</fullName>
    </submittedName>
</protein>
<sequence>MSEDTITISKADLQALIREGIAQAALKQPTPSSLFGDVAISYDDIAAINRLHHLTTGGLQSSLTHSRNQYTGSRGFTKHDGVSRSEIHDDLRHLALALVGETKNRDVVHADYEFVQQSYAQMRDLFLSLYEQRFSALKEEGAQ</sequence>
<gene>
    <name evidence="1" type="ORF">PQ472_05025</name>
</gene>
<accession>A0ABY7WUY7</accession>
<reference evidence="1 2" key="1">
    <citation type="submission" date="2023-02" db="EMBL/GenBank/DDBJ databases">
        <title>Genome sequence of Lacticaseibacillus sp. KACC 23028.</title>
        <authorList>
            <person name="Kim S."/>
            <person name="Heo J."/>
            <person name="Kwon S.-W."/>
        </authorList>
    </citation>
    <scope>NUCLEOTIDE SEQUENCE [LARGE SCALE GENOMIC DNA]</scope>
    <source>
        <strain evidence="1 2">KACC 23028</strain>
    </source>
</reference>
<organism evidence="1 2">
    <name type="scientific">Lacticaseibacillus pabuli</name>
    <dbReference type="NCBI Taxonomy" id="3025672"/>
    <lineage>
        <taxon>Bacteria</taxon>
        <taxon>Bacillati</taxon>
        <taxon>Bacillota</taxon>
        <taxon>Bacilli</taxon>
        <taxon>Lactobacillales</taxon>
        <taxon>Lactobacillaceae</taxon>
        <taxon>Lacticaseibacillus</taxon>
    </lineage>
</organism>
<evidence type="ECO:0000313" key="2">
    <source>
        <dbReference type="Proteomes" id="UP001220377"/>
    </source>
</evidence>
<dbReference type="RefSeq" id="WP_274261858.1">
    <property type="nucleotide sequence ID" value="NZ_CP117884.1"/>
</dbReference>
<dbReference type="EMBL" id="CP117884">
    <property type="protein sequence ID" value="WDF83599.1"/>
    <property type="molecule type" value="Genomic_DNA"/>
</dbReference>
<keyword evidence="2" id="KW-1185">Reference proteome</keyword>